<dbReference type="GeneID" id="100892550"/>
<keyword evidence="2" id="KW-0472">Membrane</keyword>
<feature type="region of interest" description="Disordered" evidence="1">
    <location>
        <begin position="172"/>
        <end position="228"/>
    </location>
</feature>
<organism evidence="3 4">
    <name type="scientific">Strongylocentrotus purpuratus</name>
    <name type="common">Purple sea urchin</name>
    <dbReference type="NCBI Taxonomy" id="7668"/>
    <lineage>
        <taxon>Eukaryota</taxon>
        <taxon>Metazoa</taxon>
        <taxon>Echinodermata</taxon>
        <taxon>Eleutherozoa</taxon>
        <taxon>Echinozoa</taxon>
        <taxon>Echinoidea</taxon>
        <taxon>Euechinoidea</taxon>
        <taxon>Echinacea</taxon>
        <taxon>Camarodonta</taxon>
        <taxon>Echinidea</taxon>
        <taxon>Strongylocentrotidae</taxon>
        <taxon>Strongylocentrotus</taxon>
    </lineage>
</organism>
<feature type="compositionally biased region" description="Pro residues" evidence="1">
    <location>
        <begin position="280"/>
        <end position="292"/>
    </location>
</feature>
<evidence type="ECO:0000256" key="1">
    <source>
        <dbReference type="SAM" id="MobiDB-lite"/>
    </source>
</evidence>
<dbReference type="OMA" id="QENGMTH"/>
<feature type="transmembrane region" description="Helical" evidence="2">
    <location>
        <begin position="127"/>
        <end position="155"/>
    </location>
</feature>
<evidence type="ECO:0000313" key="4">
    <source>
        <dbReference type="Proteomes" id="UP000007110"/>
    </source>
</evidence>
<feature type="region of interest" description="Disordered" evidence="1">
    <location>
        <begin position="610"/>
        <end position="670"/>
    </location>
</feature>
<keyword evidence="2" id="KW-0812">Transmembrane</keyword>
<feature type="transmembrane region" description="Helical" evidence="2">
    <location>
        <begin position="76"/>
        <end position="97"/>
    </location>
</feature>
<dbReference type="OrthoDB" id="10463029at2759"/>
<evidence type="ECO:0000256" key="2">
    <source>
        <dbReference type="SAM" id="Phobius"/>
    </source>
</evidence>
<feature type="region of interest" description="Disordered" evidence="1">
    <location>
        <begin position="684"/>
        <end position="709"/>
    </location>
</feature>
<name>A0A7M7PRP4_STRPU</name>
<feature type="transmembrane region" description="Helical" evidence="2">
    <location>
        <begin position="49"/>
        <end position="69"/>
    </location>
</feature>
<dbReference type="AlphaFoldDB" id="A0A7M7PRP4"/>
<keyword evidence="2" id="KW-1133">Transmembrane helix</keyword>
<sequence length="734" mass="81615">MEKLDVKLSAIFGLSLFGTLSVISAIGLVTVGIYAILEEGIVLSIKTPLWVGGAVFIGGILTIGIALCGKISYLKSLILIVISGASFLLCFASMLLLEFAEKMSIFLPARHDHSGPVSMDTRWRSPYVIYLVYLVSSVVGMVSALVGFLYIYCLLIAPVRNRQWKLYQTQSEATSQDQTQTETKNQDQAPEQHARTKYKFKNTPSSKDNKDKISMKSRGRHGSDLPETSWIYDSQSIHSLVATPTKAFPTEKETQLKKDVVDELRHTSSFKIHRYQTLPTPSPVPPPLPPINPSALYPRPTPPEQVKNDVLDDPEPKHCTAKSLEHYPIPRKYSLRGSKRGSKHGRQHPSTFRQISPQGHNSPGEGAVNVTMEHHQGFPDVSEQNFGKGHDQGNIDEYHNTFSTHTSPRSPTDQKFAALSDEARPLQTLHQNASDLISLKPVPVKRLCSKRNSMHHQSAATLPGYDQITLDPPSPQHDSVHCDDQCCLPLPPVQFQENGMTHQKPVRHFNDEVSDNKHSEAAQKGYTDINGHPWEVHQGQGESTDQKTHPVPSQRAAHATESVCETEAPQMTPTQVHQLYQSSQNEETKLDAKGQHNLNQQGYIVIQNPSTHCDTSTDITDPSSSFIEQRSDKPVAPPRTSPKPKLQHQSHVEEATEGPLPVLHRRSSRKVHERIQAVQKMLGMGSSNADSSDHPIDQSPPVPKDEVDHLQPRLAATKVQLDNLEDLYVTSTRL</sequence>
<feature type="region of interest" description="Disordered" evidence="1">
    <location>
        <begin position="272"/>
        <end position="413"/>
    </location>
</feature>
<dbReference type="KEGG" id="spu:100892550"/>
<feature type="compositionally biased region" description="Polar residues" evidence="1">
    <location>
        <begin position="400"/>
        <end position="413"/>
    </location>
</feature>
<dbReference type="RefSeq" id="XP_030854072.1">
    <property type="nucleotide sequence ID" value="XM_030998212.1"/>
</dbReference>
<feature type="compositionally biased region" description="Basic residues" evidence="1">
    <location>
        <begin position="333"/>
        <end position="347"/>
    </location>
</feature>
<reference evidence="3" key="2">
    <citation type="submission" date="2021-01" db="UniProtKB">
        <authorList>
            <consortium name="EnsemblMetazoa"/>
        </authorList>
    </citation>
    <scope>IDENTIFICATION</scope>
</reference>
<feature type="compositionally biased region" description="Polar residues" evidence="1">
    <location>
        <begin position="172"/>
        <end position="189"/>
    </location>
</feature>
<feature type="transmembrane region" description="Helical" evidence="2">
    <location>
        <begin position="12"/>
        <end position="37"/>
    </location>
</feature>
<feature type="compositionally biased region" description="Polar residues" evidence="1">
    <location>
        <begin position="348"/>
        <end position="361"/>
    </location>
</feature>
<accession>A0A7M7PRP4</accession>
<dbReference type="Proteomes" id="UP000007110">
    <property type="component" value="Unassembled WGS sequence"/>
</dbReference>
<dbReference type="InParanoid" id="A0A7M7PRP4"/>
<reference evidence="4" key="1">
    <citation type="submission" date="2015-02" db="EMBL/GenBank/DDBJ databases">
        <title>Genome sequencing for Strongylocentrotus purpuratus.</title>
        <authorList>
            <person name="Murali S."/>
            <person name="Liu Y."/>
            <person name="Vee V."/>
            <person name="English A."/>
            <person name="Wang M."/>
            <person name="Skinner E."/>
            <person name="Han Y."/>
            <person name="Muzny D.M."/>
            <person name="Worley K.C."/>
            <person name="Gibbs R.A."/>
        </authorList>
    </citation>
    <scope>NUCLEOTIDE SEQUENCE</scope>
</reference>
<feature type="compositionally biased region" description="Basic and acidic residues" evidence="1">
    <location>
        <begin position="388"/>
        <end position="399"/>
    </location>
</feature>
<protein>
    <submittedName>
        <fullName evidence="3">Uncharacterized protein</fullName>
    </submittedName>
</protein>
<feature type="compositionally biased region" description="Low complexity" evidence="1">
    <location>
        <begin position="614"/>
        <end position="625"/>
    </location>
</feature>
<dbReference type="EnsemblMetazoa" id="XM_030998212">
    <property type="protein sequence ID" value="XP_030854072"/>
    <property type="gene ID" value="LOC100892550"/>
</dbReference>
<feature type="compositionally biased region" description="Basic and acidic residues" evidence="1">
    <location>
        <begin position="306"/>
        <end position="318"/>
    </location>
</feature>
<keyword evidence="4" id="KW-1185">Reference proteome</keyword>
<proteinExistence type="predicted"/>
<evidence type="ECO:0000313" key="3">
    <source>
        <dbReference type="EnsemblMetazoa" id="XP_030854072"/>
    </source>
</evidence>